<dbReference type="PROSITE" id="PS51257">
    <property type="entry name" value="PROKAR_LIPOPROTEIN"/>
    <property type="match status" value="1"/>
</dbReference>
<feature type="domain" description="Rhodanese" evidence="2">
    <location>
        <begin position="48"/>
        <end position="133"/>
    </location>
</feature>
<dbReference type="Pfam" id="PF00581">
    <property type="entry name" value="Rhodanese"/>
    <property type="match status" value="1"/>
</dbReference>
<comment type="caution">
    <text evidence="3">The sequence shown here is derived from an EMBL/GenBank/DDBJ whole genome shotgun (WGS) entry which is preliminary data.</text>
</comment>
<dbReference type="AlphaFoldDB" id="A0A7X0HT62"/>
<dbReference type="PANTHER" id="PTHR43031:SF1">
    <property type="entry name" value="PYRIDINE NUCLEOTIDE-DISULPHIDE OXIDOREDUCTASE"/>
    <property type="match status" value="1"/>
</dbReference>
<dbReference type="Gene3D" id="3.40.250.10">
    <property type="entry name" value="Rhodanese-like domain"/>
    <property type="match status" value="1"/>
</dbReference>
<dbReference type="SUPFAM" id="SSF52821">
    <property type="entry name" value="Rhodanese/Cell cycle control phosphatase"/>
    <property type="match status" value="1"/>
</dbReference>
<dbReference type="InterPro" id="IPR036873">
    <property type="entry name" value="Rhodanese-like_dom_sf"/>
</dbReference>
<dbReference type="Proteomes" id="UP000531594">
    <property type="component" value="Unassembled WGS sequence"/>
</dbReference>
<keyword evidence="1" id="KW-0732">Signal</keyword>
<evidence type="ECO:0000259" key="2">
    <source>
        <dbReference type="PROSITE" id="PS50206"/>
    </source>
</evidence>
<feature type="signal peptide" evidence="1">
    <location>
        <begin position="1"/>
        <end position="18"/>
    </location>
</feature>
<dbReference type="GO" id="GO:0016740">
    <property type="term" value="F:transferase activity"/>
    <property type="evidence" value="ECO:0007669"/>
    <property type="project" value="UniProtKB-KW"/>
</dbReference>
<dbReference type="PANTHER" id="PTHR43031">
    <property type="entry name" value="FAD-DEPENDENT OXIDOREDUCTASE"/>
    <property type="match status" value="1"/>
</dbReference>
<dbReference type="InterPro" id="IPR050229">
    <property type="entry name" value="GlpE_sulfurtransferase"/>
</dbReference>
<keyword evidence="4" id="KW-1185">Reference proteome</keyword>
<evidence type="ECO:0000313" key="3">
    <source>
        <dbReference type="EMBL" id="MBB6445146.1"/>
    </source>
</evidence>
<dbReference type="CDD" id="cd00158">
    <property type="entry name" value="RHOD"/>
    <property type="match status" value="1"/>
</dbReference>
<dbReference type="SMART" id="SM00450">
    <property type="entry name" value="RHOD"/>
    <property type="match status" value="1"/>
</dbReference>
<protein>
    <submittedName>
        <fullName evidence="3">Rhodanese-related sulfurtransferase</fullName>
    </submittedName>
</protein>
<sequence length="133" mass="14884">MKKTTFAILIVCSMLMLAACGSAVTSSENSDGKLYEDVNVKHAKELIDKNEVVVIDVRTEAEYKEGHIPNATLIPEDEIDNRMEDLDKDTSYLMVCRSGNRSSNASEMLAKSGFTHIKNMKGGMNEWTYEIEK</sequence>
<dbReference type="PROSITE" id="PS50206">
    <property type="entry name" value="RHODANESE_3"/>
    <property type="match status" value="1"/>
</dbReference>
<evidence type="ECO:0000256" key="1">
    <source>
        <dbReference type="SAM" id="SignalP"/>
    </source>
</evidence>
<feature type="chain" id="PRO_5039260186" evidence="1">
    <location>
        <begin position="19"/>
        <end position="133"/>
    </location>
</feature>
<name>A0A7X0HT62_9BACI</name>
<gene>
    <name evidence="3" type="ORF">HNR53_001756</name>
</gene>
<evidence type="ECO:0000313" key="4">
    <source>
        <dbReference type="Proteomes" id="UP000531594"/>
    </source>
</evidence>
<keyword evidence="3" id="KW-0808">Transferase</keyword>
<dbReference type="EMBL" id="JACHGK010000004">
    <property type="protein sequence ID" value="MBB6445146.1"/>
    <property type="molecule type" value="Genomic_DNA"/>
</dbReference>
<proteinExistence type="predicted"/>
<dbReference type="InterPro" id="IPR001763">
    <property type="entry name" value="Rhodanese-like_dom"/>
</dbReference>
<accession>A0A7X0HT62</accession>
<organism evidence="3 4">
    <name type="scientific">Bacillus benzoevorans</name>
    <dbReference type="NCBI Taxonomy" id="1456"/>
    <lineage>
        <taxon>Bacteria</taxon>
        <taxon>Bacillati</taxon>
        <taxon>Bacillota</taxon>
        <taxon>Bacilli</taxon>
        <taxon>Bacillales</taxon>
        <taxon>Bacillaceae</taxon>
        <taxon>Bacillus</taxon>
    </lineage>
</organism>
<reference evidence="3 4" key="1">
    <citation type="submission" date="2020-08" db="EMBL/GenBank/DDBJ databases">
        <title>Genomic Encyclopedia of Type Strains, Phase IV (KMG-IV): sequencing the most valuable type-strain genomes for metagenomic binning, comparative biology and taxonomic classification.</title>
        <authorList>
            <person name="Goeker M."/>
        </authorList>
    </citation>
    <scope>NUCLEOTIDE SEQUENCE [LARGE SCALE GENOMIC DNA]</scope>
    <source>
        <strain evidence="3 4">DSM 5391</strain>
    </source>
</reference>
<dbReference type="RefSeq" id="WP_246439426.1">
    <property type="nucleotide sequence ID" value="NZ_JACHGK010000004.1"/>
</dbReference>